<reference evidence="3 4" key="1">
    <citation type="submission" date="2024-05" db="EMBL/GenBank/DDBJ databases">
        <authorList>
            <consortium name="Candidatus Magnetaquicoccaceae bacterium FCR-1 genome sequencing consortium"/>
            <person name="Shimoshige H."/>
            <person name="Shimamura S."/>
            <person name="Taoka A."/>
            <person name="Kobayashi H."/>
            <person name="Maekawa T."/>
        </authorList>
    </citation>
    <scope>NUCLEOTIDE SEQUENCE [LARGE SCALE GENOMIC DNA]</scope>
    <source>
        <strain evidence="3 4">FCR-1</strain>
    </source>
</reference>
<dbReference type="InterPro" id="IPR036249">
    <property type="entry name" value="Thioredoxin-like_sf"/>
</dbReference>
<accession>A0ABQ0C5M9</accession>
<proteinExistence type="predicted"/>
<feature type="domain" description="Thioredoxin" evidence="2">
    <location>
        <begin position="20"/>
        <end position="159"/>
    </location>
</feature>
<dbReference type="EMBL" id="BAAFGK010000002">
    <property type="protein sequence ID" value="GAB0056179.1"/>
    <property type="molecule type" value="Genomic_DNA"/>
</dbReference>
<evidence type="ECO:0000313" key="3">
    <source>
        <dbReference type="EMBL" id="GAB0056179.1"/>
    </source>
</evidence>
<dbReference type="Proteomes" id="UP001628193">
    <property type="component" value="Unassembled WGS sequence"/>
</dbReference>
<evidence type="ECO:0000259" key="2">
    <source>
        <dbReference type="PROSITE" id="PS51352"/>
    </source>
</evidence>
<keyword evidence="4" id="KW-1185">Reference proteome</keyword>
<dbReference type="RefSeq" id="WP_420903896.1">
    <property type="nucleotide sequence ID" value="NZ_BAAFGK010000002.1"/>
</dbReference>
<protein>
    <submittedName>
        <fullName evidence="3">Thiol-disulfide oxidoreductase ResA</fullName>
    </submittedName>
</protein>
<dbReference type="InterPro" id="IPR013766">
    <property type="entry name" value="Thioredoxin_domain"/>
</dbReference>
<dbReference type="Pfam" id="PF00578">
    <property type="entry name" value="AhpC-TSA"/>
    <property type="match status" value="1"/>
</dbReference>
<dbReference type="CDD" id="cd02966">
    <property type="entry name" value="TlpA_like_family"/>
    <property type="match status" value="1"/>
</dbReference>
<dbReference type="InterPro" id="IPR017937">
    <property type="entry name" value="Thioredoxin_CS"/>
</dbReference>
<reference evidence="3 4" key="2">
    <citation type="submission" date="2024-09" db="EMBL/GenBank/DDBJ databases">
        <title>Draft genome sequence of Candidatus Magnetaquicoccaceae bacterium FCR-1.</title>
        <authorList>
            <person name="Shimoshige H."/>
            <person name="Shimamura S."/>
            <person name="Taoka A."/>
            <person name="Kobayashi H."/>
            <person name="Maekawa T."/>
        </authorList>
    </citation>
    <scope>NUCLEOTIDE SEQUENCE [LARGE SCALE GENOMIC DNA]</scope>
    <source>
        <strain evidence="3 4">FCR-1</strain>
    </source>
</reference>
<gene>
    <name evidence="3" type="primary">resA_1</name>
    <name evidence="3" type="ORF">SIID45300_00484</name>
</gene>
<dbReference type="InterPro" id="IPR050553">
    <property type="entry name" value="Thioredoxin_ResA/DsbE_sf"/>
</dbReference>
<keyword evidence="1" id="KW-0676">Redox-active center</keyword>
<dbReference type="Gene3D" id="3.40.30.10">
    <property type="entry name" value="Glutaredoxin"/>
    <property type="match status" value="1"/>
</dbReference>
<dbReference type="SUPFAM" id="SSF52833">
    <property type="entry name" value="Thioredoxin-like"/>
    <property type="match status" value="1"/>
</dbReference>
<evidence type="ECO:0000313" key="4">
    <source>
        <dbReference type="Proteomes" id="UP001628193"/>
    </source>
</evidence>
<sequence>MITAVLLAGALAGCEKAPVLAKGDPAPPFKLEALRGEALAIPEGVTGHPVVVRFWADWCPSCRAEMAVLEKQYQQRKEKRLRVVAVNVGQDRATAQRFADEFALTYDVLLDGSSQVARRYGVNALPMTYLIGPDGKIINKIIGEIDEKILAGQLDQLMEAAVRGR</sequence>
<dbReference type="PANTHER" id="PTHR42852:SF13">
    <property type="entry name" value="PROTEIN DIPZ"/>
    <property type="match status" value="1"/>
</dbReference>
<name>A0ABQ0C5M9_9PROT</name>
<comment type="caution">
    <text evidence="3">The sequence shown here is derived from an EMBL/GenBank/DDBJ whole genome shotgun (WGS) entry which is preliminary data.</text>
</comment>
<dbReference type="PROSITE" id="PS51352">
    <property type="entry name" value="THIOREDOXIN_2"/>
    <property type="match status" value="1"/>
</dbReference>
<dbReference type="InterPro" id="IPR000866">
    <property type="entry name" value="AhpC/TSA"/>
</dbReference>
<organism evidence="3 4">
    <name type="scientific">Candidatus Magnetaquiglobus chichijimensis</name>
    <dbReference type="NCBI Taxonomy" id="3141448"/>
    <lineage>
        <taxon>Bacteria</taxon>
        <taxon>Pseudomonadati</taxon>
        <taxon>Pseudomonadota</taxon>
        <taxon>Magnetococcia</taxon>
        <taxon>Magnetococcales</taxon>
        <taxon>Candidatus Magnetaquicoccaceae</taxon>
        <taxon>Candidatus Magnetaquiglobus</taxon>
    </lineage>
</organism>
<dbReference type="PROSITE" id="PS00194">
    <property type="entry name" value="THIOREDOXIN_1"/>
    <property type="match status" value="1"/>
</dbReference>
<evidence type="ECO:0000256" key="1">
    <source>
        <dbReference type="ARBA" id="ARBA00023284"/>
    </source>
</evidence>
<dbReference type="PANTHER" id="PTHR42852">
    <property type="entry name" value="THIOL:DISULFIDE INTERCHANGE PROTEIN DSBE"/>
    <property type="match status" value="1"/>
</dbReference>